<accession>A0A7S2R6W6</accession>
<dbReference type="InterPro" id="IPR002616">
    <property type="entry name" value="tRNA_ribo_trans-like"/>
</dbReference>
<protein>
    <recommendedName>
        <fullName evidence="2">tRNA-guanine(15) transglycosylase-like domain-containing protein</fullName>
    </recommendedName>
</protein>
<dbReference type="Pfam" id="PF01702">
    <property type="entry name" value="TGT"/>
    <property type="match status" value="1"/>
</dbReference>
<dbReference type="PANTHER" id="PTHR43468:SF1">
    <property type="entry name" value="TRNA-GUANOSINE(34) QUEUINE TRANSGLYCOSYLASE"/>
    <property type="match status" value="1"/>
</dbReference>
<dbReference type="GO" id="GO:0046872">
    <property type="term" value="F:metal ion binding"/>
    <property type="evidence" value="ECO:0007669"/>
    <property type="project" value="UniProtKB-KW"/>
</dbReference>
<proteinExistence type="predicted"/>
<gene>
    <name evidence="3" type="ORF">QSP1433_LOCUS281</name>
</gene>
<feature type="domain" description="tRNA-guanine(15) transglycosylase-like" evidence="2">
    <location>
        <begin position="5"/>
        <end position="254"/>
    </location>
</feature>
<evidence type="ECO:0000313" key="3">
    <source>
        <dbReference type="EMBL" id="CAD9662314.1"/>
    </source>
</evidence>
<evidence type="ECO:0000259" key="2">
    <source>
        <dbReference type="Pfam" id="PF01702"/>
    </source>
</evidence>
<name>A0A7S2R6W6_9STRA</name>
<sequence length="255" mass="28777">MKVSRRDGVTFQSYRDGRKVTLSPESTVQAQKKLAADIIIPLDHLPPYSATRLDVEDSLEMTNHWEDRSLREHLDDPRDQAMYGVVHGALEKDLRARSMDFISSRPFDGIAVGGSFGKDGHDLKQLLEFLAPLYPQDKPRHLLGIGDIPNIHQGILNGLDTFDSAYPTQIARRGAALQGADKKYINLVNARFKTSDAPLSPDCECSTCKNYTCSYIHHLFKASEPMAAVLVTHHNIYQMQQVMKVFRQRILDDQI</sequence>
<keyword evidence="1" id="KW-0479">Metal-binding</keyword>
<organism evidence="3">
    <name type="scientific">Mucochytrium quahogii</name>
    <dbReference type="NCBI Taxonomy" id="96639"/>
    <lineage>
        <taxon>Eukaryota</taxon>
        <taxon>Sar</taxon>
        <taxon>Stramenopiles</taxon>
        <taxon>Bigyra</taxon>
        <taxon>Labyrinthulomycetes</taxon>
        <taxon>Thraustochytrida</taxon>
        <taxon>Thraustochytriidae</taxon>
        <taxon>Mucochytrium</taxon>
    </lineage>
</organism>
<dbReference type="SUPFAM" id="SSF51713">
    <property type="entry name" value="tRNA-guanine transglycosylase"/>
    <property type="match status" value="1"/>
</dbReference>
<dbReference type="InterPro" id="IPR036511">
    <property type="entry name" value="TGT-like_sf"/>
</dbReference>
<dbReference type="AlphaFoldDB" id="A0A7S2R6W6"/>
<dbReference type="GO" id="GO:0006400">
    <property type="term" value="P:tRNA modification"/>
    <property type="evidence" value="ECO:0007669"/>
    <property type="project" value="InterPro"/>
</dbReference>
<reference evidence="3" key="1">
    <citation type="submission" date="2021-01" db="EMBL/GenBank/DDBJ databases">
        <authorList>
            <person name="Corre E."/>
            <person name="Pelletier E."/>
            <person name="Niang G."/>
            <person name="Scheremetjew M."/>
            <person name="Finn R."/>
            <person name="Kale V."/>
            <person name="Holt S."/>
            <person name="Cochrane G."/>
            <person name="Meng A."/>
            <person name="Brown T."/>
            <person name="Cohen L."/>
        </authorList>
    </citation>
    <scope>NUCLEOTIDE SEQUENCE</scope>
    <source>
        <strain evidence="3">NY070348D</strain>
    </source>
</reference>
<dbReference type="PANTHER" id="PTHR43468">
    <property type="match status" value="1"/>
</dbReference>
<dbReference type="Gene3D" id="3.20.20.105">
    <property type="entry name" value="Queuine tRNA-ribosyltransferase-like"/>
    <property type="match status" value="1"/>
</dbReference>
<evidence type="ECO:0000256" key="1">
    <source>
        <dbReference type="ARBA" id="ARBA00022723"/>
    </source>
</evidence>
<dbReference type="EMBL" id="HBHK01000456">
    <property type="protein sequence ID" value="CAD9662314.1"/>
    <property type="molecule type" value="Transcribed_RNA"/>
</dbReference>
<dbReference type="NCBIfam" id="TIGR00449">
    <property type="entry name" value="tgt_general"/>
    <property type="match status" value="1"/>
</dbReference>